<proteinExistence type="predicted"/>
<dbReference type="STRING" id="1335616.WDC_1543"/>
<keyword evidence="2" id="KW-1185">Reference proteome</keyword>
<reference evidence="1 2" key="1">
    <citation type="submission" date="2013-08" db="EMBL/GenBank/DDBJ databases">
        <title>Lactobacillus wasatchii sp. WDC04, a late gas producing bacteria isolated from aged chedder cheese.</title>
        <authorList>
            <person name="Oberg C.J."/>
            <person name="Culumber M."/>
            <person name="McMahon D.J."/>
            <person name="Broadbent J.R."/>
            <person name="Oberg T.S."/>
            <person name="Ortaki F."/>
        </authorList>
    </citation>
    <scope>NUCLEOTIDE SEQUENCE [LARGE SCALE GENOMIC DNA]</scope>
    <source>
        <strain evidence="1 2">WDC04</strain>
    </source>
</reference>
<dbReference type="OrthoDB" id="2320332at2"/>
<sequence length="83" mass="9804">MAKLLAHLTRDCEQSYQYVKGHAWLDNLAKADIVLLILLGTYDWLGSALKWYLVGWQRMFFALVLMDAFLLFERVLEYFATHF</sequence>
<dbReference type="RefSeq" id="WP_044011245.1">
    <property type="nucleotide sequence ID" value="NZ_AWTT01000043.1"/>
</dbReference>
<organism evidence="1 2">
    <name type="scientific">Paucilactobacillus wasatchensis</name>
    <dbReference type="NCBI Taxonomy" id="1335616"/>
    <lineage>
        <taxon>Bacteria</taxon>
        <taxon>Bacillati</taxon>
        <taxon>Bacillota</taxon>
        <taxon>Bacilli</taxon>
        <taxon>Lactobacillales</taxon>
        <taxon>Lactobacillaceae</taxon>
        <taxon>Paucilactobacillus</taxon>
    </lineage>
</organism>
<accession>A0A0D1A582</accession>
<protein>
    <submittedName>
        <fullName evidence="1">Uncharacterized protein</fullName>
    </submittedName>
</protein>
<dbReference type="EMBL" id="AWTT01000043">
    <property type="protein sequence ID" value="KIS02867.1"/>
    <property type="molecule type" value="Genomic_DNA"/>
</dbReference>
<gene>
    <name evidence="1" type="ORF">WDC_1543</name>
</gene>
<evidence type="ECO:0000313" key="1">
    <source>
        <dbReference type="EMBL" id="KIS02867.1"/>
    </source>
</evidence>
<dbReference type="AlphaFoldDB" id="A0A0D1A582"/>
<dbReference type="PATRIC" id="fig|1335616.4.peg.1551"/>
<name>A0A0D1A582_9LACO</name>
<dbReference type="Proteomes" id="UP000032279">
    <property type="component" value="Unassembled WGS sequence"/>
</dbReference>
<comment type="caution">
    <text evidence="1">The sequence shown here is derived from an EMBL/GenBank/DDBJ whole genome shotgun (WGS) entry which is preliminary data.</text>
</comment>
<evidence type="ECO:0000313" key="2">
    <source>
        <dbReference type="Proteomes" id="UP000032279"/>
    </source>
</evidence>